<evidence type="ECO:0000256" key="4">
    <source>
        <dbReference type="SAM" id="MobiDB-lite"/>
    </source>
</evidence>
<dbReference type="SMART" id="SM00360">
    <property type="entry name" value="RRM"/>
    <property type="match status" value="3"/>
</dbReference>
<evidence type="ECO:0000256" key="2">
    <source>
        <dbReference type="ARBA" id="ARBA00022737"/>
    </source>
</evidence>
<dbReference type="InterPro" id="IPR000504">
    <property type="entry name" value="RRM_dom"/>
</dbReference>
<dbReference type="SUPFAM" id="SSF54928">
    <property type="entry name" value="RNA-binding domain, RBD"/>
    <property type="match status" value="3"/>
</dbReference>
<evidence type="ECO:0000313" key="7">
    <source>
        <dbReference type="Proteomes" id="UP000663879"/>
    </source>
</evidence>
<keyword evidence="2" id="KW-0677">Repeat</keyword>
<dbReference type="Pfam" id="PF11835">
    <property type="entry name" value="RRM_8"/>
    <property type="match status" value="1"/>
</dbReference>
<dbReference type="InterPro" id="IPR021790">
    <property type="entry name" value="PTBP1-like_RRM2"/>
</dbReference>
<protein>
    <recommendedName>
        <fullName evidence="5">RRM domain-containing protein</fullName>
    </recommendedName>
</protein>
<comment type="caution">
    <text evidence="6">The sequence shown here is derived from an EMBL/GenBank/DDBJ whole genome shotgun (WGS) entry which is preliminary data.</text>
</comment>
<evidence type="ECO:0000256" key="1">
    <source>
        <dbReference type="ARBA" id="ARBA00022553"/>
    </source>
</evidence>
<dbReference type="AlphaFoldDB" id="A0A814DHY6"/>
<keyword evidence="7" id="KW-1185">Reference proteome</keyword>
<feature type="compositionally biased region" description="Polar residues" evidence="4">
    <location>
        <begin position="258"/>
        <end position="282"/>
    </location>
</feature>
<dbReference type="InterPro" id="IPR012677">
    <property type="entry name" value="Nucleotide-bd_a/b_plait_sf"/>
</dbReference>
<evidence type="ECO:0000256" key="3">
    <source>
        <dbReference type="ARBA" id="ARBA00022884"/>
    </source>
</evidence>
<dbReference type="OrthoDB" id="302770at2759"/>
<sequence>MSNFTPPNKRLKTDSNSSYSSSSSSYQNNQKPAPSYVVHARNLGEYTTEADLREALDRYGVIERIILMPRKRQALIQFDEITSSISLVNESSRNPITIAGSTCFFNYSLNQKLVYNNKYENNDNNNGSDDGNHGVVLCYTVQNPLYPITVDVINTISSPFGTIYRIVIARKNGVQALVEFESKDAAQKAKDALENADIYSGCCTLKIDFSKIVTLKVKTPLLQTPRDQSNQRNNSSSSTSSSSYNTSRNNSNQNGQSKPYQPNQSRSNGQSDRNGQSNGYQKDQQKKDNIPSLMNRNNSNNSDNQLILMINNLCTTKFNCDRLFNLLCLYGNVQRIKFLITKEGSAMAMMNASDSILNFLQYINNVYIFGRKIHIHVSNQNELKPALKPGELPDGTPSYKDFSNCRNNRYSTNETASKNKPVAPANVLHWFNAPPGFNESDVAELFLNAGAKAPTKVKVFQKKSEKSTTGLAEWNNIADCTEALILTNHTDIEHSSSKYPYTFKLCYSATPILDTANNPNHQNYNNHNTSNNSE</sequence>
<feature type="compositionally biased region" description="Low complexity" evidence="4">
    <location>
        <begin position="228"/>
        <end position="257"/>
    </location>
</feature>
<organism evidence="6 7">
    <name type="scientific">Brachionus calyciflorus</name>
    <dbReference type="NCBI Taxonomy" id="104777"/>
    <lineage>
        <taxon>Eukaryota</taxon>
        <taxon>Metazoa</taxon>
        <taxon>Spiralia</taxon>
        <taxon>Gnathifera</taxon>
        <taxon>Rotifera</taxon>
        <taxon>Eurotatoria</taxon>
        <taxon>Monogononta</taxon>
        <taxon>Pseudotrocha</taxon>
        <taxon>Ploima</taxon>
        <taxon>Brachionidae</taxon>
        <taxon>Brachionus</taxon>
    </lineage>
</organism>
<feature type="domain" description="RRM" evidence="5">
    <location>
        <begin position="135"/>
        <end position="206"/>
    </location>
</feature>
<keyword evidence="1" id="KW-0597">Phosphoprotein</keyword>
<dbReference type="InterPro" id="IPR006536">
    <property type="entry name" value="HnRNP-L/PTB"/>
</dbReference>
<dbReference type="Pfam" id="PF13893">
    <property type="entry name" value="RRM_5"/>
    <property type="match status" value="1"/>
</dbReference>
<dbReference type="GO" id="GO:0005634">
    <property type="term" value="C:nucleus"/>
    <property type="evidence" value="ECO:0007669"/>
    <property type="project" value="InterPro"/>
</dbReference>
<feature type="region of interest" description="Disordered" evidence="4">
    <location>
        <begin position="1"/>
        <end position="34"/>
    </location>
</feature>
<feature type="compositionally biased region" description="Low complexity" evidence="4">
    <location>
        <begin position="15"/>
        <end position="30"/>
    </location>
</feature>
<dbReference type="PANTHER" id="PTHR15592">
    <property type="entry name" value="MATRIN 3/NUCLEAR PROTEIN 220-RELATED"/>
    <property type="match status" value="1"/>
</dbReference>
<dbReference type="InterPro" id="IPR055204">
    <property type="entry name" value="HNRNPL_RRM"/>
</dbReference>
<accession>A0A814DHY6</accession>
<dbReference type="GO" id="GO:0003723">
    <property type="term" value="F:RNA binding"/>
    <property type="evidence" value="ECO:0007669"/>
    <property type="project" value="UniProtKB-KW"/>
</dbReference>
<gene>
    <name evidence="6" type="ORF">OXX778_LOCUS14199</name>
</gene>
<feature type="domain" description="RRM" evidence="5">
    <location>
        <begin position="37"/>
        <end position="106"/>
    </location>
</feature>
<name>A0A814DHY6_9BILA</name>
<dbReference type="CDD" id="cd12427">
    <property type="entry name" value="RRM4_hnRNPL_like"/>
    <property type="match status" value="1"/>
</dbReference>
<dbReference type="CDD" id="cd12689">
    <property type="entry name" value="RRM1_hnRNPL_like"/>
    <property type="match status" value="1"/>
</dbReference>
<dbReference type="Pfam" id="PF22976">
    <property type="entry name" value="RRM_10"/>
    <property type="match status" value="1"/>
</dbReference>
<evidence type="ECO:0000313" key="6">
    <source>
        <dbReference type="EMBL" id="CAF0956051.1"/>
    </source>
</evidence>
<dbReference type="Gene3D" id="3.30.70.330">
    <property type="match status" value="4"/>
</dbReference>
<keyword evidence="3" id="KW-0694">RNA-binding</keyword>
<dbReference type="NCBIfam" id="TIGR01649">
    <property type="entry name" value="hnRNP-L_PTB"/>
    <property type="match status" value="1"/>
</dbReference>
<dbReference type="CDD" id="cd12424">
    <property type="entry name" value="RRM3_hnRNPL_like"/>
    <property type="match status" value="1"/>
</dbReference>
<feature type="region of interest" description="Disordered" evidence="4">
    <location>
        <begin position="223"/>
        <end position="298"/>
    </location>
</feature>
<dbReference type="EMBL" id="CAJNOC010002874">
    <property type="protein sequence ID" value="CAF0956051.1"/>
    <property type="molecule type" value="Genomic_DNA"/>
</dbReference>
<reference evidence="6" key="1">
    <citation type="submission" date="2021-02" db="EMBL/GenBank/DDBJ databases">
        <authorList>
            <person name="Nowell W R."/>
        </authorList>
    </citation>
    <scope>NUCLEOTIDE SEQUENCE</scope>
    <source>
        <strain evidence="6">Ploen Becks lab</strain>
    </source>
</reference>
<feature type="domain" description="RRM" evidence="5">
    <location>
        <begin position="307"/>
        <end position="376"/>
    </location>
</feature>
<dbReference type="InterPro" id="IPR035979">
    <property type="entry name" value="RBD_domain_sf"/>
</dbReference>
<evidence type="ECO:0000259" key="5">
    <source>
        <dbReference type="SMART" id="SM00360"/>
    </source>
</evidence>
<proteinExistence type="predicted"/>
<dbReference type="GO" id="GO:0006397">
    <property type="term" value="P:mRNA processing"/>
    <property type="evidence" value="ECO:0007669"/>
    <property type="project" value="InterPro"/>
</dbReference>
<dbReference type="Proteomes" id="UP000663879">
    <property type="component" value="Unassembled WGS sequence"/>
</dbReference>